<dbReference type="InterPro" id="IPR000801">
    <property type="entry name" value="Esterase-like"/>
</dbReference>
<dbReference type="GO" id="GO:0016787">
    <property type="term" value="F:hydrolase activity"/>
    <property type="evidence" value="ECO:0007669"/>
    <property type="project" value="UniProtKB-KW"/>
</dbReference>
<dbReference type="OrthoDB" id="9803578at2"/>
<reference evidence="2" key="1">
    <citation type="submission" date="2016-10" db="EMBL/GenBank/DDBJ databases">
        <authorList>
            <person name="Varghese N."/>
            <person name="Submissions S."/>
        </authorList>
    </citation>
    <scope>NUCLEOTIDE SEQUENCE [LARGE SCALE GENOMIC DNA]</scope>
    <source>
        <strain evidence="2">DSM 25811 / CCM 8410 / LMG 26954 / E90</strain>
    </source>
</reference>
<dbReference type="InterPro" id="IPR029058">
    <property type="entry name" value="AB_hydrolase_fold"/>
</dbReference>
<dbReference type="PANTHER" id="PTHR48098:SF6">
    <property type="entry name" value="FERRI-BACILLIBACTIN ESTERASE BESA"/>
    <property type="match status" value="1"/>
</dbReference>
<name>A0A1G6I5V8_NIADE</name>
<dbReference type="Gene3D" id="3.40.50.1820">
    <property type="entry name" value="alpha/beta hydrolase"/>
    <property type="match status" value="1"/>
</dbReference>
<dbReference type="InterPro" id="IPR050583">
    <property type="entry name" value="Mycobacterial_A85_antigen"/>
</dbReference>
<keyword evidence="2" id="KW-1185">Reference proteome</keyword>
<protein>
    <submittedName>
        <fullName evidence="1">Predicted hydrolase of the alpha/beta superfamily</fullName>
    </submittedName>
</protein>
<evidence type="ECO:0000313" key="1">
    <source>
        <dbReference type="EMBL" id="SDC01425.1"/>
    </source>
</evidence>
<dbReference type="Pfam" id="PF00756">
    <property type="entry name" value="Esterase"/>
    <property type="match status" value="1"/>
</dbReference>
<dbReference type="RefSeq" id="WP_090388076.1">
    <property type="nucleotide sequence ID" value="NZ_FMZO01000001.1"/>
</dbReference>
<dbReference type="AlphaFoldDB" id="A0A1G6I5V8"/>
<dbReference type="STRING" id="1285928.SAMN04487894_10191"/>
<dbReference type="EMBL" id="FMZO01000001">
    <property type="protein sequence ID" value="SDC01425.1"/>
    <property type="molecule type" value="Genomic_DNA"/>
</dbReference>
<dbReference type="Proteomes" id="UP000198757">
    <property type="component" value="Unassembled WGS sequence"/>
</dbReference>
<keyword evidence="1" id="KW-0378">Hydrolase</keyword>
<accession>A0A1G6I5V8</accession>
<gene>
    <name evidence="1" type="ORF">SAMN04487894_10191</name>
</gene>
<dbReference type="PANTHER" id="PTHR48098">
    <property type="entry name" value="ENTEROCHELIN ESTERASE-RELATED"/>
    <property type="match status" value="1"/>
</dbReference>
<dbReference type="SUPFAM" id="SSF53474">
    <property type="entry name" value="alpha/beta-Hydrolases"/>
    <property type="match status" value="1"/>
</dbReference>
<proteinExistence type="predicted"/>
<evidence type="ECO:0000313" key="2">
    <source>
        <dbReference type="Proteomes" id="UP000198757"/>
    </source>
</evidence>
<organism evidence="1 2">
    <name type="scientific">Niabella drilacis (strain DSM 25811 / CCM 8410 / CCUG 62505 / LMG 26954 / E90)</name>
    <dbReference type="NCBI Taxonomy" id="1285928"/>
    <lineage>
        <taxon>Bacteria</taxon>
        <taxon>Pseudomonadati</taxon>
        <taxon>Bacteroidota</taxon>
        <taxon>Chitinophagia</taxon>
        <taxon>Chitinophagales</taxon>
        <taxon>Chitinophagaceae</taxon>
        <taxon>Niabella</taxon>
    </lineage>
</organism>
<sequence length="380" mass="42602">MEQRFLLLIIAACLTGSVAAQGYRFTIRLDPVTPHAAADTVFFVAGNFNGWQPGAGGYRFHKTKAQAYELTIAGLAGPLEFKITRGDWSKVETTAAGAAMTNRKIELVSDSVIRITVAGWQDHFLLPEKRHTASPNVRVVENFYMPQLGRSRNLRIYLPEGYNSTPQKRYPVLYLQDGQNVFDAYTAYAGEWAVDEYLDHTKLPSCIVVAIDNGGGLRLNEYEPYPVKRIPRAEGDRYAAFLVKTLKPYIDGHYRTMKEKRHTSIAGSSMGGLISLYTALKYPGVFGGIGVFSPSFWVTEKKIYEDIRKNGAFLRAALYFYVGMQEGDTMPEDLLKAVQELQKAPGSRLTAVIRSGGRHNEEAWRKEFPLFYQALVSKNN</sequence>